<feature type="compositionally biased region" description="Polar residues" evidence="1">
    <location>
        <begin position="34"/>
        <end position="43"/>
    </location>
</feature>
<reference evidence="2 3" key="1">
    <citation type="submission" date="2014-07" db="EMBL/GenBank/DDBJ databases">
        <title>Tepidicaulis marinum gen. nov., sp. nov., a novel marine bacterium denitrifying nitrate to nitrous oxide strictly under microaerobic conditions.</title>
        <authorList>
            <person name="Takeuchi M."/>
            <person name="Yamagishi T."/>
            <person name="Kamagata Y."/>
            <person name="Oshima K."/>
            <person name="Hattori M."/>
            <person name="Katayama T."/>
            <person name="Hanada S."/>
            <person name="Tamaki H."/>
            <person name="Marumo K."/>
            <person name="Maeda H."/>
            <person name="Nedachi M."/>
            <person name="Iwasaki W."/>
            <person name="Suwa Y."/>
            <person name="Sakata S."/>
        </authorList>
    </citation>
    <scope>NUCLEOTIDE SEQUENCE [LARGE SCALE GENOMIC DNA]</scope>
    <source>
        <strain evidence="2 3">MA2</strain>
    </source>
</reference>
<evidence type="ECO:0000256" key="1">
    <source>
        <dbReference type="SAM" id="MobiDB-lite"/>
    </source>
</evidence>
<gene>
    <name evidence="2" type="ORF">M2A_0764</name>
</gene>
<feature type="region of interest" description="Disordered" evidence="1">
    <location>
        <begin position="28"/>
        <end position="61"/>
    </location>
</feature>
<dbReference type="EMBL" id="BBIO01000003">
    <property type="protein sequence ID" value="GAK44265.1"/>
    <property type="molecule type" value="Genomic_DNA"/>
</dbReference>
<comment type="caution">
    <text evidence="2">The sequence shown here is derived from an EMBL/GenBank/DDBJ whole genome shotgun (WGS) entry which is preliminary data.</text>
</comment>
<accession>A0A081B897</accession>
<sequence>MIGALSHALTGLKSAAAAFTKAAETIARAPVSRPENTSETPLETLQAGPLTGTQPLSRPPEDTLLTGTLDLLQAEHAYKANAKVFAAVSETEREVIDILS</sequence>
<evidence type="ECO:0000313" key="2">
    <source>
        <dbReference type="EMBL" id="GAK44265.1"/>
    </source>
</evidence>
<dbReference type="RefSeq" id="WP_045443226.1">
    <property type="nucleotide sequence ID" value="NZ_BBIO01000003.1"/>
</dbReference>
<name>A0A081B897_9HYPH</name>
<dbReference type="AlphaFoldDB" id="A0A081B897"/>
<evidence type="ECO:0000313" key="3">
    <source>
        <dbReference type="Proteomes" id="UP000028702"/>
    </source>
</evidence>
<proteinExistence type="predicted"/>
<dbReference type="Proteomes" id="UP000028702">
    <property type="component" value="Unassembled WGS sequence"/>
</dbReference>
<protein>
    <submittedName>
        <fullName evidence="2">Conserved protein</fullName>
    </submittedName>
</protein>
<organism evidence="2 3">
    <name type="scientific">Tepidicaulis marinus</name>
    <dbReference type="NCBI Taxonomy" id="1333998"/>
    <lineage>
        <taxon>Bacteria</taxon>
        <taxon>Pseudomonadati</taxon>
        <taxon>Pseudomonadota</taxon>
        <taxon>Alphaproteobacteria</taxon>
        <taxon>Hyphomicrobiales</taxon>
        <taxon>Parvibaculaceae</taxon>
        <taxon>Tepidicaulis</taxon>
    </lineage>
</organism>
<keyword evidence="3" id="KW-1185">Reference proteome</keyword>